<dbReference type="InterPro" id="IPR007902">
    <property type="entry name" value="Chl4/mis15/CENP-N"/>
</dbReference>
<accession>A0A8E2F701</accession>
<dbReference type="OrthoDB" id="6585699at2759"/>
<evidence type="ECO:0000313" key="3">
    <source>
        <dbReference type="Proteomes" id="UP000250140"/>
    </source>
</evidence>
<dbReference type="Pfam" id="PF05238">
    <property type="entry name" value="CENP-N"/>
    <property type="match status" value="1"/>
</dbReference>
<dbReference type="EMBL" id="KV749081">
    <property type="protein sequence ID" value="OCL11276.1"/>
    <property type="molecule type" value="Genomic_DNA"/>
</dbReference>
<sequence length="333" mass="36630">MPRRAQLSVPANGALPHSHRLPSTNPDVSRTISRLSRHSLISLALQWLHKNHRAFCEPYLAADHDDEDADNGDAPYEPAQSHEELQEIYEELQNRKGGRKEVAERILEGDWRHGISLYQLATAETQYLLDHPTSLRWSAQRLAKIENPKRKSKELSHPDSTTHLPRFHAHAFLLNLVREVSPLVKAHYYLTRLTALPLTLLRISIHDSPYAALTLPTTTTTTTTSPPTDASKALYLLFPDASPFIYISLATPQGQSTGQDGRSLRKVVLDAVPKAFSRPGARYALHPTSLSARALSALLALRGPGRSNNAQGGWSVFAAGEGEAGGGNALDFA</sequence>
<gene>
    <name evidence="2" type="ORF">AOQ84DRAFT_194550</name>
</gene>
<feature type="region of interest" description="Disordered" evidence="1">
    <location>
        <begin position="1"/>
        <end position="28"/>
    </location>
</feature>
<organism evidence="2 3">
    <name type="scientific">Glonium stellatum</name>
    <dbReference type="NCBI Taxonomy" id="574774"/>
    <lineage>
        <taxon>Eukaryota</taxon>
        <taxon>Fungi</taxon>
        <taxon>Dikarya</taxon>
        <taxon>Ascomycota</taxon>
        <taxon>Pezizomycotina</taxon>
        <taxon>Dothideomycetes</taxon>
        <taxon>Pleosporomycetidae</taxon>
        <taxon>Gloniales</taxon>
        <taxon>Gloniaceae</taxon>
        <taxon>Glonium</taxon>
    </lineage>
</organism>
<dbReference type="GO" id="GO:0007059">
    <property type="term" value="P:chromosome segregation"/>
    <property type="evidence" value="ECO:0007669"/>
    <property type="project" value="InterPro"/>
</dbReference>
<proteinExistence type="predicted"/>
<keyword evidence="3" id="KW-1185">Reference proteome</keyword>
<name>A0A8E2F701_9PEZI</name>
<feature type="non-terminal residue" evidence="2">
    <location>
        <position position="333"/>
    </location>
</feature>
<evidence type="ECO:0000313" key="2">
    <source>
        <dbReference type="EMBL" id="OCL11276.1"/>
    </source>
</evidence>
<protein>
    <submittedName>
        <fullName evidence="2">CHL4-domain-containing protein</fullName>
    </submittedName>
</protein>
<dbReference type="Proteomes" id="UP000250140">
    <property type="component" value="Unassembled WGS sequence"/>
</dbReference>
<evidence type="ECO:0000256" key="1">
    <source>
        <dbReference type="SAM" id="MobiDB-lite"/>
    </source>
</evidence>
<reference evidence="2 3" key="1">
    <citation type="journal article" date="2016" name="Nat. Commun.">
        <title>Ectomycorrhizal ecology is imprinted in the genome of the dominant symbiotic fungus Cenococcum geophilum.</title>
        <authorList>
            <consortium name="DOE Joint Genome Institute"/>
            <person name="Peter M."/>
            <person name="Kohler A."/>
            <person name="Ohm R.A."/>
            <person name="Kuo A."/>
            <person name="Krutzmann J."/>
            <person name="Morin E."/>
            <person name="Arend M."/>
            <person name="Barry K.W."/>
            <person name="Binder M."/>
            <person name="Choi C."/>
            <person name="Clum A."/>
            <person name="Copeland A."/>
            <person name="Grisel N."/>
            <person name="Haridas S."/>
            <person name="Kipfer T."/>
            <person name="LaButti K."/>
            <person name="Lindquist E."/>
            <person name="Lipzen A."/>
            <person name="Maire R."/>
            <person name="Meier B."/>
            <person name="Mihaltcheva S."/>
            <person name="Molinier V."/>
            <person name="Murat C."/>
            <person name="Poggeler S."/>
            <person name="Quandt C.A."/>
            <person name="Sperisen C."/>
            <person name="Tritt A."/>
            <person name="Tisserant E."/>
            <person name="Crous P.W."/>
            <person name="Henrissat B."/>
            <person name="Nehls U."/>
            <person name="Egli S."/>
            <person name="Spatafora J.W."/>
            <person name="Grigoriev I.V."/>
            <person name="Martin F.M."/>
        </authorList>
    </citation>
    <scope>NUCLEOTIDE SEQUENCE [LARGE SCALE GENOMIC DNA]</scope>
    <source>
        <strain evidence="2 3">CBS 207.34</strain>
    </source>
</reference>
<dbReference type="GO" id="GO:0034080">
    <property type="term" value="P:CENP-A containing chromatin assembly"/>
    <property type="evidence" value="ECO:0007669"/>
    <property type="project" value="InterPro"/>
</dbReference>
<dbReference type="AlphaFoldDB" id="A0A8E2F701"/>